<dbReference type="RefSeq" id="WP_114562169.1">
    <property type="nucleotide sequence ID" value="NZ_CP031124.1"/>
</dbReference>
<evidence type="ECO:0000259" key="3">
    <source>
        <dbReference type="Pfam" id="PF08274"/>
    </source>
</evidence>
<dbReference type="AlphaFoldDB" id="A0A345D979"/>
<reference evidence="5" key="1">
    <citation type="submission" date="2018-07" db="EMBL/GenBank/DDBJ databases">
        <authorList>
            <person name="Kim H."/>
        </authorList>
    </citation>
    <scope>NUCLEOTIDE SEQUENCE [LARGE SCALE GENOMIC DNA]</scope>
    <source>
        <strain evidence="5">F02</strain>
    </source>
</reference>
<dbReference type="Pfam" id="PF08274">
    <property type="entry name" value="Zn_Ribbon_YjdM"/>
    <property type="match status" value="1"/>
</dbReference>
<gene>
    <name evidence="4" type="ORF">DTO96_100633</name>
</gene>
<evidence type="ECO:0000313" key="5">
    <source>
        <dbReference type="Proteomes" id="UP000252182"/>
    </source>
</evidence>
<proteinExistence type="inferred from homology"/>
<dbReference type="KEGG" id="hyf:DTO96_100633"/>
<dbReference type="EMBL" id="CP031124">
    <property type="protein sequence ID" value="AXF84917.1"/>
    <property type="molecule type" value="Genomic_DNA"/>
</dbReference>
<evidence type="ECO:0000313" key="4">
    <source>
        <dbReference type="EMBL" id="AXF84917.1"/>
    </source>
</evidence>
<dbReference type="Proteomes" id="UP000252182">
    <property type="component" value="Chromosome"/>
</dbReference>
<sequence length="112" mass="11976">MSTSPLCPICSMPNTYPDGDHLVCADCGHEWSAAETTGNEDGPRVVKDSNGNVLVDGDSVILIKDLKVKGSSIVIKKGTKVKNIRIVDGDHDIDCKVDGMAMSLKSEFLKKA</sequence>
<dbReference type="SUPFAM" id="SSF82057">
    <property type="entry name" value="Prokaryotic SH3-related domain"/>
    <property type="match status" value="1"/>
</dbReference>
<dbReference type="Gene3D" id="2.20.25.10">
    <property type="match status" value="1"/>
</dbReference>
<accession>A0A345D979</accession>
<evidence type="ECO:0000256" key="1">
    <source>
        <dbReference type="ARBA" id="ARBA00009248"/>
    </source>
</evidence>
<feature type="domain" description="Protein YjdM C-terminal" evidence="2">
    <location>
        <begin position="46"/>
        <end position="112"/>
    </location>
</feature>
<dbReference type="InterPro" id="IPR004624">
    <property type="entry name" value="YjdM"/>
</dbReference>
<dbReference type="PANTHER" id="PTHR30305:SF3">
    <property type="entry name" value="PROTEIN YJDM"/>
    <property type="match status" value="1"/>
</dbReference>
<organism evidence="4 5">
    <name type="scientific">Ephemeroptericola cinctiostellae</name>
    <dbReference type="NCBI Taxonomy" id="2268024"/>
    <lineage>
        <taxon>Bacteria</taxon>
        <taxon>Pseudomonadati</taxon>
        <taxon>Pseudomonadota</taxon>
        <taxon>Betaproteobacteria</taxon>
        <taxon>Burkholderiales</taxon>
        <taxon>Burkholderiaceae</taxon>
        <taxon>Ephemeroptericola</taxon>
    </lineage>
</organism>
<feature type="domain" description="Protein YjdM N-terminal" evidence="3">
    <location>
        <begin position="5"/>
        <end position="32"/>
    </location>
</feature>
<dbReference type="Gene3D" id="2.30.30.40">
    <property type="entry name" value="SH3 Domains"/>
    <property type="match status" value="1"/>
</dbReference>
<name>A0A345D979_9BURK</name>
<dbReference type="Pfam" id="PF03831">
    <property type="entry name" value="YjdM"/>
    <property type="match status" value="1"/>
</dbReference>
<protein>
    <recommendedName>
        <fullName evidence="6">Alkylphosphonate utilization protein</fullName>
    </recommendedName>
</protein>
<dbReference type="PANTHER" id="PTHR30305">
    <property type="entry name" value="PROTEIN YJDM-RELATED"/>
    <property type="match status" value="1"/>
</dbReference>
<dbReference type="OrthoDB" id="9810131at2"/>
<dbReference type="NCBIfam" id="TIGR00686">
    <property type="entry name" value="phnA"/>
    <property type="match status" value="1"/>
</dbReference>
<dbReference type="SUPFAM" id="SSF57783">
    <property type="entry name" value="Zinc beta-ribbon"/>
    <property type="match status" value="1"/>
</dbReference>
<comment type="similarity">
    <text evidence="1">Belongs to the YjdM family.</text>
</comment>
<dbReference type="InterPro" id="IPR013988">
    <property type="entry name" value="YjdM_C"/>
</dbReference>
<evidence type="ECO:0008006" key="6">
    <source>
        <dbReference type="Google" id="ProtNLM"/>
    </source>
</evidence>
<dbReference type="InterPro" id="IPR013987">
    <property type="entry name" value="YjdM_N"/>
</dbReference>
<evidence type="ECO:0000259" key="2">
    <source>
        <dbReference type="Pfam" id="PF03831"/>
    </source>
</evidence>
<keyword evidence="5" id="KW-1185">Reference proteome</keyword>